<evidence type="ECO:0000313" key="4">
    <source>
        <dbReference type="Proteomes" id="UP001295423"/>
    </source>
</evidence>
<organism evidence="3 4">
    <name type="scientific">Cylindrotheca closterium</name>
    <dbReference type="NCBI Taxonomy" id="2856"/>
    <lineage>
        <taxon>Eukaryota</taxon>
        <taxon>Sar</taxon>
        <taxon>Stramenopiles</taxon>
        <taxon>Ochrophyta</taxon>
        <taxon>Bacillariophyta</taxon>
        <taxon>Bacillariophyceae</taxon>
        <taxon>Bacillariophycidae</taxon>
        <taxon>Bacillariales</taxon>
        <taxon>Bacillariaceae</taxon>
        <taxon>Cylindrotheca</taxon>
    </lineage>
</organism>
<dbReference type="EMBL" id="CAKOGP040002080">
    <property type="protein sequence ID" value="CAJ1961035.1"/>
    <property type="molecule type" value="Genomic_DNA"/>
</dbReference>
<dbReference type="InterPro" id="IPR006311">
    <property type="entry name" value="TAT_signal"/>
</dbReference>
<evidence type="ECO:0008006" key="5">
    <source>
        <dbReference type="Google" id="ProtNLM"/>
    </source>
</evidence>
<protein>
    <recommendedName>
        <fullName evidence="5">PS II complex 12 kDa extrinsic protein</fullName>
    </recommendedName>
</protein>
<reference evidence="3" key="1">
    <citation type="submission" date="2023-08" db="EMBL/GenBank/DDBJ databases">
        <authorList>
            <person name="Audoor S."/>
            <person name="Bilcke G."/>
        </authorList>
    </citation>
    <scope>NUCLEOTIDE SEQUENCE</scope>
</reference>
<keyword evidence="4" id="KW-1185">Reference proteome</keyword>
<dbReference type="AlphaFoldDB" id="A0AAD2G4H5"/>
<dbReference type="PROSITE" id="PS51318">
    <property type="entry name" value="TAT"/>
    <property type="match status" value="1"/>
</dbReference>
<feature type="signal peptide" evidence="2">
    <location>
        <begin position="1"/>
        <end position="21"/>
    </location>
</feature>
<dbReference type="Proteomes" id="UP001295423">
    <property type="component" value="Unassembled WGS sequence"/>
</dbReference>
<accession>A0AAD2G4H5</accession>
<proteinExistence type="predicted"/>
<feature type="chain" id="PRO_5042141297" description="PS II complex 12 kDa extrinsic protein" evidence="2">
    <location>
        <begin position="22"/>
        <end position="129"/>
    </location>
</feature>
<keyword evidence="2" id="KW-0732">Signal</keyword>
<name>A0AAD2G4H5_9STRA</name>
<evidence type="ECO:0000313" key="3">
    <source>
        <dbReference type="EMBL" id="CAJ1961035.1"/>
    </source>
</evidence>
<evidence type="ECO:0000256" key="2">
    <source>
        <dbReference type="SAM" id="SignalP"/>
    </source>
</evidence>
<gene>
    <name evidence="3" type="ORF">CYCCA115_LOCUS19007</name>
</gene>
<evidence type="ECO:0000256" key="1">
    <source>
        <dbReference type="SAM" id="MobiDB-lite"/>
    </source>
</evidence>
<comment type="caution">
    <text evidence="3">The sequence shown here is derived from an EMBL/GenBank/DDBJ whole genome shotgun (WGS) entry which is preliminary data.</text>
</comment>
<feature type="region of interest" description="Disordered" evidence="1">
    <location>
        <begin position="109"/>
        <end position="129"/>
    </location>
</feature>
<sequence>MFSRIKTCSAFICILFSGAQSLTTTEISRRHLLKTTVASGVASFVVGVSDASAYPRRDVGDPATRSAATTAMNDQAFKTNNRLEQQGFKLDTAEEEQARLSSAMASFSYDDANSKKKKSGSKKGSDGKK</sequence>